<dbReference type="Pfam" id="PF01068">
    <property type="entry name" value="DNA_ligase_A_M"/>
    <property type="match status" value="1"/>
</dbReference>
<evidence type="ECO:0000256" key="12">
    <source>
        <dbReference type="ARBA" id="ARBA00023306"/>
    </source>
</evidence>
<dbReference type="SUPFAM" id="SSF56091">
    <property type="entry name" value="DNA ligase/mRNA capping enzyme, catalytic domain"/>
    <property type="match status" value="1"/>
</dbReference>
<keyword evidence="4" id="KW-0235">DNA replication</keyword>
<keyword evidence="9" id="KW-0460">Magnesium</keyword>
<keyword evidence="7" id="KW-0227">DNA damage</keyword>
<dbReference type="Gene3D" id="1.10.3260.10">
    <property type="entry name" value="DNA ligase, ATP-dependent, N-terminal domain"/>
    <property type="match status" value="1"/>
</dbReference>
<dbReference type="Proteomes" id="UP001202961">
    <property type="component" value="Unassembled WGS sequence"/>
</dbReference>
<evidence type="ECO:0000256" key="13">
    <source>
        <dbReference type="ARBA" id="ARBA00034003"/>
    </source>
</evidence>
<dbReference type="InterPro" id="IPR050191">
    <property type="entry name" value="ATP-dep_DNA_ligase"/>
</dbReference>
<dbReference type="GO" id="GO:0003910">
    <property type="term" value="F:DNA ligase (ATP) activity"/>
    <property type="evidence" value="ECO:0007669"/>
    <property type="project" value="UniProtKB-EC"/>
</dbReference>
<dbReference type="NCBIfam" id="TIGR04120">
    <property type="entry name" value="DNA_lig_bact"/>
    <property type="match status" value="1"/>
</dbReference>
<keyword evidence="2 15" id="KW-0436">Ligase</keyword>
<dbReference type="InterPro" id="IPR036599">
    <property type="entry name" value="DNA_ligase_N_sf"/>
</dbReference>
<dbReference type="Pfam" id="PF04679">
    <property type="entry name" value="DNA_ligase_A_C"/>
    <property type="match status" value="1"/>
</dbReference>
<keyword evidence="3" id="KW-0132">Cell division</keyword>
<evidence type="ECO:0000256" key="9">
    <source>
        <dbReference type="ARBA" id="ARBA00022842"/>
    </source>
</evidence>
<evidence type="ECO:0000256" key="8">
    <source>
        <dbReference type="ARBA" id="ARBA00022840"/>
    </source>
</evidence>
<dbReference type="RefSeq" id="WP_250932972.1">
    <property type="nucleotide sequence ID" value="NZ_JAMQBK010000104.1"/>
</dbReference>
<accession>A0ABT0UCQ7</accession>
<dbReference type="PROSITE" id="PS00697">
    <property type="entry name" value="DNA_LIGASE_A1"/>
    <property type="match status" value="1"/>
</dbReference>
<dbReference type="CDD" id="cd07972">
    <property type="entry name" value="OBF_DNA_ligase_Arch_LigB"/>
    <property type="match status" value="1"/>
</dbReference>
<reference evidence="15 16" key="1">
    <citation type="journal article" date="2022" name="Syst. Appl. Microbiol.">
        <title>Rhodopirellula aestuarii sp. nov., a novel member of the genus Rhodopirellula isolated from brackish sediments collected in the Tagus River estuary, Portugal.</title>
        <authorList>
            <person name="Vitorino I.R."/>
            <person name="Klimek D."/>
            <person name="Calusinska M."/>
            <person name="Lobo-da-Cunha A."/>
            <person name="Vasconcelos V."/>
            <person name="Lage O.M."/>
        </authorList>
    </citation>
    <scope>NUCLEOTIDE SEQUENCE [LARGE SCALE GENOMIC DNA]</scope>
    <source>
        <strain evidence="15 16">ICT_H3.1</strain>
    </source>
</reference>
<evidence type="ECO:0000256" key="7">
    <source>
        <dbReference type="ARBA" id="ARBA00022763"/>
    </source>
</evidence>
<dbReference type="PANTHER" id="PTHR45674:SF13">
    <property type="entry name" value="DNA LIGASE-RELATED"/>
    <property type="match status" value="1"/>
</dbReference>
<keyword evidence="16" id="KW-1185">Reference proteome</keyword>
<sequence length="531" mass="60505">MIRFAELYHALDSTTKTNEKIAAMSSYFVAAPPLDAAWATYFLCGNKLRRLVPTKLLRAWAAEEASIPSWLLDESYHAVGDLAETLSLVVPPGEIRTDESLSYWVEHRLLPLRALDEQTQRQFVVEIWKETPAKLRFVVMKLITGAFRVGVSKRLVTRAIAQQSGVSADVVSHRLMGNWTPTHDFFASLVDPDVQDTLASQPYPFCLAHPLNIEEGPQPIGDAEQFVAEWKWDGIRGQVIRRSGQTFIWSRGEELMENRWPEIESAAEHLPDGTVLDGEILAVASDGNVLPFGQLQRRIGRKTIGKKLLSEVPVVFHAFDLLEHRGVDIRQQRFVKRRGQLEQLLGDCDHPHLKITELVSGESWDEWAEVRERSRDVNAEGLMLKRKDAAYDVGRVRGTWWKWKVQPFTIDAVLIYAQKGHGKRASLFTDYTFALWDGDQLVPFAKAYSGLDDKEIRQVDRFVRQNTKDTFGPVRSVTPTLVMELAFEGLQRSTRHKSGVATRFPRILRWRHDKKAEDANQLGELLEMLDD</sequence>
<evidence type="ECO:0000313" key="16">
    <source>
        <dbReference type="Proteomes" id="UP001202961"/>
    </source>
</evidence>
<proteinExistence type="predicted"/>
<evidence type="ECO:0000256" key="6">
    <source>
        <dbReference type="ARBA" id="ARBA00022741"/>
    </source>
</evidence>
<comment type="caution">
    <text evidence="15">The sequence shown here is derived from an EMBL/GenBank/DDBJ whole genome shotgun (WGS) entry which is preliminary data.</text>
</comment>
<name>A0ABT0UCQ7_9BACT</name>
<dbReference type="EC" id="6.5.1.1" evidence="1"/>
<dbReference type="InterPro" id="IPR012310">
    <property type="entry name" value="DNA_ligase_ATP-dep_cent"/>
</dbReference>
<keyword evidence="6" id="KW-0547">Nucleotide-binding</keyword>
<evidence type="ECO:0000256" key="4">
    <source>
        <dbReference type="ARBA" id="ARBA00022705"/>
    </source>
</evidence>
<dbReference type="Pfam" id="PF04675">
    <property type="entry name" value="DNA_ligase_A_N"/>
    <property type="match status" value="1"/>
</dbReference>
<evidence type="ECO:0000256" key="10">
    <source>
        <dbReference type="ARBA" id="ARBA00023172"/>
    </source>
</evidence>
<dbReference type="PANTHER" id="PTHR45674">
    <property type="entry name" value="DNA LIGASE 1/3 FAMILY MEMBER"/>
    <property type="match status" value="1"/>
</dbReference>
<keyword evidence="10" id="KW-0233">DNA recombination</keyword>
<organism evidence="15 16">
    <name type="scientific">Aporhodopirellula aestuarii</name>
    <dbReference type="NCBI Taxonomy" id="2950107"/>
    <lineage>
        <taxon>Bacteria</taxon>
        <taxon>Pseudomonadati</taxon>
        <taxon>Planctomycetota</taxon>
        <taxon>Planctomycetia</taxon>
        <taxon>Pirellulales</taxon>
        <taxon>Pirellulaceae</taxon>
        <taxon>Aporhodopirellula</taxon>
    </lineage>
</organism>
<evidence type="ECO:0000256" key="3">
    <source>
        <dbReference type="ARBA" id="ARBA00022618"/>
    </source>
</evidence>
<evidence type="ECO:0000256" key="5">
    <source>
        <dbReference type="ARBA" id="ARBA00022723"/>
    </source>
</evidence>
<dbReference type="PROSITE" id="PS50160">
    <property type="entry name" value="DNA_LIGASE_A3"/>
    <property type="match status" value="1"/>
</dbReference>
<dbReference type="InterPro" id="IPR026333">
    <property type="entry name" value="ATP_dep_DNA_lig_pp_1105_fam"/>
</dbReference>
<gene>
    <name evidence="15" type="ORF">NB063_29660</name>
</gene>
<evidence type="ECO:0000259" key="14">
    <source>
        <dbReference type="PROSITE" id="PS50160"/>
    </source>
</evidence>
<keyword evidence="8" id="KW-0067">ATP-binding</keyword>
<evidence type="ECO:0000256" key="11">
    <source>
        <dbReference type="ARBA" id="ARBA00023204"/>
    </source>
</evidence>
<dbReference type="EMBL" id="JAMQBK010000104">
    <property type="protein sequence ID" value="MCM2374812.1"/>
    <property type="molecule type" value="Genomic_DNA"/>
</dbReference>
<feature type="domain" description="ATP-dependent DNA ligase family profile" evidence="14">
    <location>
        <begin position="307"/>
        <end position="437"/>
    </location>
</feature>
<protein>
    <recommendedName>
        <fullName evidence="1">DNA ligase (ATP)</fullName>
        <ecNumber evidence="1">6.5.1.1</ecNumber>
    </recommendedName>
</protein>
<dbReference type="InterPro" id="IPR012308">
    <property type="entry name" value="DNA_ligase_ATP-dep_N"/>
</dbReference>
<keyword evidence="5" id="KW-0479">Metal-binding</keyword>
<dbReference type="NCBIfam" id="NF006701">
    <property type="entry name" value="PRK09247.1"/>
    <property type="match status" value="1"/>
</dbReference>
<dbReference type="Gene3D" id="3.30.470.30">
    <property type="entry name" value="DNA ligase/mRNA capping enzyme"/>
    <property type="match status" value="1"/>
</dbReference>
<dbReference type="InterPro" id="IPR012340">
    <property type="entry name" value="NA-bd_OB-fold"/>
</dbReference>
<keyword evidence="12" id="KW-0131">Cell cycle</keyword>
<evidence type="ECO:0000256" key="2">
    <source>
        <dbReference type="ARBA" id="ARBA00022598"/>
    </source>
</evidence>
<evidence type="ECO:0000313" key="15">
    <source>
        <dbReference type="EMBL" id="MCM2374812.1"/>
    </source>
</evidence>
<keyword evidence="11" id="KW-0234">DNA repair</keyword>
<evidence type="ECO:0000256" key="1">
    <source>
        <dbReference type="ARBA" id="ARBA00012727"/>
    </source>
</evidence>
<comment type="catalytic activity">
    <reaction evidence="13">
        <text>ATP + (deoxyribonucleotide)n-3'-hydroxyl + 5'-phospho-(deoxyribonucleotide)m = (deoxyribonucleotide)n+m + AMP + diphosphate.</text>
        <dbReference type="EC" id="6.5.1.1"/>
    </reaction>
</comment>
<dbReference type="CDD" id="cd07897">
    <property type="entry name" value="Adenylation_DNA_ligase_Bac1"/>
    <property type="match status" value="1"/>
</dbReference>
<dbReference type="SUPFAM" id="SSF50249">
    <property type="entry name" value="Nucleic acid-binding proteins"/>
    <property type="match status" value="1"/>
</dbReference>
<dbReference type="InterPro" id="IPR016059">
    <property type="entry name" value="DNA_ligase_ATP-dep_CS"/>
</dbReference>
<dbReference type="Gene3D" id="2.40.50.140">
    <property type="entry name" value="Nucleic acid-binding proteins"/>
    <property type="match status" value="1"/>
</dbReference>
<dbReference type="InterPro" id="IPR012309">
    <property type="entry name" value="DNA_ligase_ATP-dep_C"/>
</dbReference>